<name>A0ABD0MG41_CIRMR</name>
<reference evidence="1 2" key="1">
    <citation type="submission" date="2024-05" db="EMBL/GenBank/DDBJ databases">
        <title>Genome sequencing and assembly of Indian major carp, Cirrhinus mrigala (Hamilton, 1822).</title>
        <authorList>
            <person name="Mohindra V."/>
            <person name="Chowdhury L.M."/>
            <person name="Lal K."/>
            <person name="Jena J.K."/>
        </authorList>
    </citation>
    <scope>NUCLEOTIDE SEQUENCE [LARGE SCALE GENOMIC DNA]</scope>
    <source>
        <strain evidence="1">CM1030</strain>
        <tissue evidence="1">Blood</tissue>
    </source>
</reference>
<evidence type="ECO:0000313" key="1">
    <source>
        <dbReference type="EMBL" id="KAL0147885.1"/>
    </source>
</evidence>
<dbReference type="EMBL" id="JAMKFB020000719">
    <property type="protein sequence ID" value="KAL0147885.1"/>
    <property type="molecule type" value="Genomic_DNA"/>
</dbReference>
<evidence type="ECO:0000313" key="2">
    <source>
        <dbReference type="Proteomes" id="UP001529510"/>
    </source>
</evidence>
<proteinExistence type="predicted"/>
<dbReference type="Proteomes" id="UP001529510">
    <property type="component" value="Unassembled WGS sequence"/>
</dbReference>
<organism evidence="1 2">
    <name type="scientific">Cirrhinus mrigala</name>
    <name type="common">Mrigala</name>
    <dbReference type="NCBI Taxonomy" id="683832"/>
    <lineage>
        <taxon>Eukaryota</taxon>
        <taxon>Metazoa</taxon>
        <taxon>Chordata</taxon>
        <taxon>Craniata</taxon>
        <taxon>Vertebrata</taxon>
        <taxon>Euteleostomi</taxon>
        <taxon>Actinopterygii</taxon>
        <taxon>Neopterygii</taxon>
        <taxon>Teleostei</taxon>
        <taxon>Ostariophysi</taxon>
        <taxon>Cypriniformes</taxon>
        <taxon>Cyprinidae</taxon>
        <taxon>Labeoninae</taxon>
        <taxon>Labeonini</taxon>
        <taxon>Cirrhinus</taxon>
    </lineage>
</organism>
<dbReference type="AlphaFoldDB" id="A0ABD0MG41"/>
<sequence length="176" mass="20163">MPYRAIPHLDSIPPLYILAFAFCLPLSRSRKCASMSQTSSRNLALSVHQNHLETQQSIVMDILQPKVVNNLQQQRKEQQDYNTELANHRVPWGTNTLSEQSHGTTTKTLTEWHKKKITSLHEALIAAGHQAQLEKTIRQDLERQQFHTKTLLETVEFNERDIGVKDLEGHLHAARA</sequence>
<accession>A0ABD0MG41</accession>
<protein>
    <submittedName>
        <fullName evidence="1">Uncharacterized protein</fullName>
    </submittedName>
</protein>
<gene>
    <name evidence="1" type="ORF">M9458_056806</name>
</gene>
<keyword evidence="2" id="KW-1185">Reference proteome</keyword>
<comment type="caution">
    <text evidence="1">The sequence shown here is derived from an EMBL/GenBank/DDBJ whole genome shotgun (WGS) entry which is preliminary data.</text>
</comment>